<evidence type="ECO:0000256" key="4">
    <source>
        <dbReference type="SAM" id="Coils"/>
    </source>
</evidence>
<evidence type="ECO:0000256" key="5">
    <source>
        <dbReference type="SAM" id="MobiDB-lite"/>
    </source>
</evidence>
<dbReference type="CDD" id="cd05482">
    <property type="entry name" value="HIV_retropepsin_like"/>
    <property type="match status" value="1"/>
</dbReference>
<dbReference type="InterPro" id="IPR008916">
    <property type="entry name" value="Retrov_capsid_C"/>
</dbReference>
<name>A0A061I5E9_CRIGR</name>
<feature type="domain" description="Peptidase A2" evidence="6">
    <location>
        <begin position="552"/>
        <end position="627"/>
    </location>
</feature>
<evidence type="ECO:0000256" key="1">
    <source>
        <dbReference type="ARBA" id="ARBA00022670"/>
    </source>
</evidence>
<organism evidence="7 8">
    <name type="scientific">Cricetulus griseus</name>
    <name type="common">Chinese hamster</name>
    <name type="synonym">Cricetulus barabensis griseus</name>
    <dbReference type="NCBI Taxonomy" id="10029"/>
    <lineage>
        <taxon>Eukaryota</taxon>
        <taxon>Metazoa</taxon>
        <taxon>Chordata</taxon>
        <taxon>Craniata</taxon>
        <taxon>Vertebrata</taxon>
        <taxon>Euteleostomi</taxon>
        <taxon>Mammalia</taxon>
        <taxon>Eutheria</taxon>
        <taxon>Euarchontoglires</taxon>
        <taxon>Glires</taxon>
        <taxon>Rodentia</taxon>
        <taxon>Myomorpha</taxon>
        <taxon>Muroidea</taxon>
        <taxon>Cricetidae</taxon>
        <taxon>Cricetinae</taxon>
        <taxon>Cricetulus</taxon>
    </lineage>
</organism>
<dbReference type="SUPFAM" id="SSF47353">
    <property type="entry name" value="Retrovirus capsid dimerization domain-like"/>
    <property type="match status" value="1"/>
</dbReference>
<dbReference type="InterPro" id="IPR014710">
    <property type="entry name" value="RmlC-like_jellyroll"/>
</dbReference>
<keyword evidence="1" id="KW-0645">Protease</keyword>
<dbReference type="EC" id="1.13.11.54" evidence="7"/>
<proteinExistence type="predicted"/>
<sequence length="782" mass="89420">MLAGTDMEQSWYMEKSVTDPCMPHHAQTDYLVGLEQLCTLGVLYWKLNADKCDNDPELEMLWRKRNYFWMDIITICKHTLSNYEEKINIFFKGHLHLDEEIYYIMEIHSQGNMTPTVDSIYLLNSSSQDNPPARTSRTILKRHGESGQPCLVPDFRGIAEITALCSEVLENRLGQTTIVQQVEQKLDDKLGSVSNMLKTELSDEMQRIYDKINTERSSMSEALEARLSEDHDELKNICSQLETQIGNVTQQLDAMVQNTQDRVEELDNAIRSIIEASKVADQKFESRFECLEDNLQYRADRLHRSIWLIAEDSKSANHDLESRLQYLEGSFHAIQMLPKDDRIKDLEKHVDEQLEQFTDSLTCLESFMIKEIETFQKDIIARLKDHWDASEAESLQSKEHTPPRKAALNAWDKVCEPGECLEAYTRIEQGPTEQFQDFLQRLTRAVELQIRSAPLEEWVSYAANIDYNVQDTGAWVGEAISKGLKRQQENKSNRGPIDRSSPIVKNDTALDGRLNSDEESSVNGQNEKRIFWQASINDKRPQLKVKINHKVTSGLVDTGADVTITTQKSWPQKWPLREANVKFLGIGTLSRVRQSVNSVVCIGPEGQKGILKPYLADIAINLWGRDLLQQWNTQINIPPMSDTNYVQSLDSRKDLVRRYGKRLPTIHAVQKLGINDGPSEEPKALPLKWLTDEPVWVGQWPMTSEKIEALEKLVQEQLDAGHIEESASPWNSVFVIEKKSGKWRMLTDLRAINKCSGKSFLAVMLQTLGFAKTAMAEFAPCE</sequence>
<feature type="coiled-coil region" evidence="4">
    <location>
        <begin position="224"/>
        <end position="276"/>
    </location>
</feature>
<dbReference type="InterPro" id="IPR001969">
    <property type="entry name" value="Aspartic_peptidase_AS"/>
</dbReference>
<dbReference type="Gene3D" id="1.10.1200.30">
    <property type="match status" value="1"/>
</dbReference>
<gene>
    <name evidence="7" type="ORF">H671_5g14922</name>
</gene>
<keyword evidence="2" id="KW-0064">Aspartyl protease</keyword>
<evidence type="ECO:0000259" key="6">
    <source>
        <dbReference type="PROSITE" id="PS50175"/>
    </source>
</evidence>
<keyword evidence="4" id="KW-0175">Coiled coil</keyword>
<dbReference type="AlphaFoldDB" id="A0A061I5E9"/>
<evidence type="ECO:0000256" key="2">
    <source>
        <dbReference type="ARBA" id="ARBA00022750"/>
    </source>
</evidence>
<dbReference type="Gene3D" id="2.60.120.10">
    <property type="entry name" value="Jelly Rolls"/>
    <property type="match status" value="1"/>
</dbReference>
<evidence type="ECO:0000313" key="7">
    <source>
        <dbReference type="EMBL" id="ERE72571.1"/>
    </source>
</evidence>
<evidence type="ECO:0000313" key="8">
    <source>
        <dbReference type="Proteomes" id="UP000030759"/>
    </source>
</evidence>
<dbReference type="EMBL" id="KE680386">
    <property type="protein sequence ID" value="ERE72571.1"/>
    <property type="molecule type" value="Genomic_DNA"/>
</dbReference>
<dbReference type="SUPFAM" id="SSF56672">
    <property type="entry name" value="DNA/RNA polymerases"/>
    <property type="match status" value="1"/>
</dbReference>
<keyword evidence="7" id="KW-0223">Dioxygenase</keyword>
<dbReference type="GO" id="GO:0006508">
    <property type="term" value="P:proteolysis"/>
    <property type="evidence" value="ECO:0007669"/>
    <property type="project" value="UniProtKB-KW"/>
</dbReference>
<dbReference type="SUPFAM" id="SSF51182">
    <property type="entry name" value="RmlC-like cupins"/>
    <property type="match status" value="1"/>
</dbReference>
<dbReference type="InterPro" id="IPR011051">
    <property type="entry name" value="RmlC_Cupin_sf"/>
</dbReference>
<dbReference type="Pfam" id="PF03079">
    <property type="entry name" value="ARD"/>
    <property type="match status" value="1"/>
</dbReference>
<accession>A0A061I5E9</accession>
<dbReference type="InterPro" id="IPR021109">
    <property type="entry name" value="Peptidase_aspartic_dom_sf"/>
</dbReference>
<dbReference type="PROSITE" id="PS50175">
    <property type="entry name" value="ASP_PROT_RETROV"/>
    <property type="match status" value="1"/>
</dbReference>
<keyword evidence="7" id="KW-0560">Oxidoreductase</keyword>
<dbReference type="InterPro" id="IPR018061">
    <property type="entry name" value="Retropepsins"/>
</dbReference>
<dbReference type="Gene3D" id="2.40.70.10">
    <property type="entry name" value="Acid Proteases"/>
    <property type="match status" value="1"/>
</dbReference>
<feature type="region of interest" description="Disordered" evidence="5">
    <location>
        <begin position="485"/>
        <end position="522"/>
    </location>
</feature>
<dbReference type="InterPro" id="IPR001995">
    <property type="entry name" value="Peptidase_A2_cat"/>
</dbReference>
<dbReference type="PANTHER" id="PTHR19422:SF123">
    <property type="entry name" value="RT1 CLASS I, LOCUS CE15"/>
    <property type="match status" value="1"/>
</dbReference>
<dbReference type="InterPro" id="IPR034170">
    <property type="entry name" value="Retropepsin-like_cat_dom"/>
</dbReference>
<keyword evidence="3" id="KW-0378">Hydrolase</keyword>
<dbReference type="GO" id="GO:0004190">
    <property type="term" value="F:aspartic-type endopeptidase activity"/>
    <property type="evidence" value="ECO:0007669"/>
    <property type="project" value="UniProtKB-KW"/>
</dbReference>
<protein>
    <submittedName>
        <fullName evidence="7">1,2-dihydroxy-3-keto-5-methylthiopentene dioxygenase-like protein</fullName>
        <ecNumber evidence="7">1.13.11.54</ecNumber>
    </submittedName>
</protein>
<dbReference type="InterPro" id="IPR043502">
    <property type="entry name" value="DNA/RNA_pol_sf"/>
</dbReference>
<dbReference type="Pfam" id="PF00077">
    <property type="entry name" value="RVP"/>
    <property type="match status" value="1"/>
</dbReference>
<dbReference type="InterPro" id="IPR004313">
    <property type="entry name" value="ARD"/>
</dbReference>
<evidence type="ECO:0000256" key="3">
    <source>
        <dbReference type="ARBA" id="ARBA00022801"/>
    </source>
</evidence>
<dbReference type="SUPFAM" id="SSF50630">
    <property type="entry name" value="Acid proteases"/>
    <property type="match status" value="1"/>
</dbReference>
<dbReference type="PANTHER" id="PTHR19422">
    <property type="entry name" value="GAG RETROVIRAL POLYPROTEIN"/>
    <property type="match status" value="1"/>
</dbReference>
<dbReference type="Gene3D" id="3.10.10.10">
    <property type="entry name" value="HIV Type 1 Reverse Transcriptase, subunit A, domain 1"/>
    <property type="match status" value="1"/>
</dbReference>
<dbReference type="PROSITE" id="PS00141">
    <property type="entry name" value="ASP_PROTEASE"/>
    <property type="match status" value="1"/>
</dbReference>
<dbReference type="InterPro" id="IPR051592">
    <property type="entry name" value="HERV-K_Pro_peptidase_A2"/>
</dbReference>
<dbReference type="Proteomes" id="UP000030759">
    <property type="component" value="Unassembled WGS sequence"/>
</dbReference>
<reference evidence="8" key="1">
    <citation type="journal article" date="2013" name="Nat. Biotechnol.">
        <title>Chinese hamster genome sequenced from sorted chromosomes.</title>
        <authorList>
            <person name="Brinkrolf K."/>
            <person name="Rupp O."/>
            <person name="Laux H."/>
            <person name="Kollin F."/>
            <person name="Ernst W."/>
            <person name="Linke B."/>
            <person name="Kofler R."/>
            <person name="Romand S."/>
            <person name="Hesse F."/>
            <person name="Budach W.E."/>
            <person name="Galosy S."/>
            <person name="Muller D."/>
            <person name="Noll T."/>
            <person name="Wienberg J."/>
            <person name="Jostock T."/>
            <person name="Leonard M."/>
            <person name="Grillari J."/>
            <person name="Tauch A."/>
            <person name="Goesmann A."/>
            <person name="Helk B."/>
            <person name="Mott J.E."/>
            <person name="Puhler A."/>
            <person name="Borth N."/>
        </authorList>
    </citation>
    <scope>NUCLEOTIDE SEQUENCE [LARGE SCALE GENOMIC DNA]</scope>
    <source>
        <strain evidence="8">17A/GY</strain>
    </source>
</reference>
<dbReference type="GO" id="GO:0010309">
    <property type="term" value="F:acireductone dioxygenase [iron(II)-requiring] activity"/>
    <property type="evidence" value="ECO:0007669"/>
    <property type="project" value="UniProtKB-EC"/>
</dbReference>